<evidence type="ECO:0000313" key="1">
    <source>
        <dbReference type="EMBL" id="SFR52904.1"/>
    </source>
</evidence>
<proteinExistence type="predicted"/>
<evidence type="ECO:0008006" key="3">
    <source>
        <dbReference type="Google" id="ProtNLM"/>
    </source>
</evidence>
<dbReference type="EMBL" id="FOYQ01000002">
    <property type="protein sequence ID" value="SFR52904.1"/>
    <property type="molecule type" value="Genomic_DNA"/>
</dbReference>
<organism evidence="1 2">
    <name type="scientific">Robiginitalea myxolifaciens</name>
    <dbReference type="NCBI Taxonomy" id="400055"/>
    <lineage>
        <taxon>Bacteria</taxon>
        <taxon>Pseudomonadati</taxon>
        <taxon>Bacteroidota</taxon>
        <taxon>Flavobacteriia</taxon>
        <taxon>Flavobacteriales</taxon>
        <taxon>Flavobacteriaceae</taxon>
        <taxon>Robiginitalea</taxon>
    </lineage>
</organism>
<dbReference type="AlphaFoldDB" id="A0A1I6HEV0"/>
<evidence type="ECO:0000313" key="2">
    <source>
        <dbReference type="Proteomes" id="UP000199534"/>
    </source>
</evidence>
<sequence length="124" mass="13999">MTRNFLHMSLLAVGLLLVTNCSEIPENNDPVIGVWSNLEITTSEEGRSSVREEWYFNDAYLGRYYRYESGVITAQTDFGWKQENGIYTIDYMGLEIVDDQASIAGEIGSQILETPAGEILAHRE</sequence>
<gene>
    <name evidence="1" type="ORF">SAMN04490243_2650</name>
</gene>
<protein>
    <recommendedName>
        <fullName evidence="3">Lipocalin-like domain-containing protein</fullName>
    </recommendedName>
</protein>
<accession>A0A1I6HEV0</accession>
<dbReference type="Proteomes" id="UP000199534">
    <property type="component" value="Unassembled WGS sequence"/>
</dbReference>
<keyword evidence="2" id="KW-1185">Reference proteome</keyword>
<reference evidence="1 2" key="1">
    <citation type="submission" date="2016-10" db="EMBL/GenBank/DDBJ databases">
        <authorList>
            <person name="de Groot N.N."/>
        </authorList>
    </citation>
    <scope>NUCLEOTIDE SEQUENCE [LARGE SCALE GENOMIC DNA]</scope>
    <source>
        <strain evidence="1 2">DSM 21019</strain>
    </source>
</reference>
<name>A0A1I6HEV0_9FLAO</name>